<proteinExistence type="inferred from homology"/>
<dbReference type="PANTHER" id="PTHR24300">
    <property type="entry name" value="CYTOCHROME P450 508A4-RELATED"/>
    <property type="match status" value="1"/>
</dbReference>
<dbReference type="PRINTS" id="PR00385">
    <property type="entry name" value="P450"/>
</dbReference>
<comment type="similarity">
    <text evidence="5 15">Belongs to the cytochrome P450 family.</text>
</comment>
<keyword evidence="13" id="KW-0472">Membrane</keyword>
<evidence type="ECO:0000256" key="6">
    <source>
        <dbReference type="ARBA" id="ARBA00022617"/>
    </source>
</evidence>
<dbReference type="GO" id="GO:0005506">
    <property type="term" value="F:iron ion binding"/>
    <property type="evidence" value="ECO:0007669"/>
    <property type="project" value="InterPro"/>
</dbReference>
<dbReference type="Pfam" id="PF00067">
    <property type="entry name" value="p450"/>
    <property type="match status" value="1"/>
</dbReference>
<keyword evidence="12 15" id="KW-0503">Monooxygenase</keyword>
<keyword evidence="8" id="KW-0256">Endoplasmic reticulum</keyword>
<keyword evidence="10 15" id="KW-0560">Oxidoreductase</keyword>
<evidence type="ECO:0000256" key="12">
    <source>
        <dbReference type="ARBA" id="ARBA00023033"/>
    </source>
</evidence>
<dbReference type="Proteomes" id="UP000183832">
    <property type="component" value="Unassembled WGS sequence"/>
</dbReference>
<evidence type="ECO:0000256" key="13">
    <source>
        <dbReference type="ARBA" id="ARBA00023136"/>
    </source>
</evidence>
<comment type="subcellular location">
    <subcellularLocation>
        <location evidence="4">Endoplasmic reticulum membrane</location>
        <topology evidence="4">Peripheral membrane protein</topology>
    </subcellularLocation>
    <subcellularLocation>
        <location evidence="3">Microsome membrane</location>
        <topology evidence="3">Peripheral membrane protein</topology>
    </subcellularLocation>
</comment>
<sequence length="495" mass="57274">MLVLAALIFIFGLVLYYHIKMPYKFPPGPSFNIPIIGHSHLVRKLSKKYGGQHKAFESLLEKYGGPILGLKLGRELVIVAFTYDIVKEIHTREEFDGRPDNFFLRLRTMGTRLGITCTDGKLWNEQRSFVVRQLRNVGYGKSKMEDQIQSELKELTQLIEDFDGKPVWPMKELLPPSVINILWVFTTGKRIHRNDERLLNFLNLLQKRSKAFDMSGGILTSMPYLRFFAPEKTGYNLIKGLNAEFYKFFMEIIEEHLATYSEEKSNDDLIYAYIKEMKVQKENPDTSFTLLQLVMIILDIFIAGSQTTSTTIDLALMVTLMRPDLHEKCVKEINEVLGRNETPSYALRSQMPFIEAMILEVQRFFHVTPLTGPRRVLKTCELGGYRIPKDSTVLISLRSVHMDPEFWKDPEVFRPERFLDQNMIVKNLDRLIPFGAGRRKCLGDQLAKACIFTFYVGILQKFNLKSVENEFPSLDLLPGIILSPKPYKVIFEKKF</sequence>
<dbReference type="GO" id="GO:0006805">
    <property type="term" value="P:xenobiotic metabolic process"/>
    <property type="evidence" value="ECO:0007669"/>
    <property type="project" value="TreeGrafter"/>
</dbReference>
<dbReference type="InterPro" id="IPR002401">
    <property type="entry name" value="Cyt_P450_E_grp-I"/>
</dbReference>
<dbReference type="GO" id="GO:0020037">
    <property type="term" value="F:heme binding"/>
    <property type="evidence" value="ECO:0007669"/>
    <property type="project" value="InterPro"/>
</dbReference>
<dbReference type="PANTHER" id="PTHR24300:SF376">
    <property type="entry name" value="CYTOCHROME P450 15A1"/>
    <property type="match status" value="1"/>
</dbReference>
<dbReference type="InterPro" id="IPR017972">
    <property type="entry name" value="Cyt_P450_CS"/>
</dbReference>
<evidence type="ECO:0000256" key="11">
    <source>
        <dbReference type="ARBA" id="ARBA00023004"/>
    </source>
</evidence>
<protein>
    <submittedName>
        <fullName evidence="16">CLUMA_CG013340, isoform A</fullName>
    </submittedName>
</protein>
<comment type="function">
    <text evidence="2">May be involved in the metabolism of insect hormones and in the breakdown of synthetic insecticides.</text>
</comment>
<dbReference type="GO" id="GO:0005789">
    <property type="term" value="C:endoplasmic reticulum membrane"/>
    <property type="evidence" value="ECO:0007669"/>
    <property type="project" value="UniProtKB-SubCell"/>
</dbReference>
<evidence type="ECO:0000256" key="9">
    <source>
        <dbReference type="ARBA" id="ARBA00022848"/>
    </source>
</evidence>
<dbReference type="PRINTS" id="PR00463">
    <property type="entry name" value="EP450I"/>
</dbReference>
<evidence type="ECO:0000256" key="2">
    <source>
        <dbReference type="ARBA" id="ARBA00003690"/>
    </source>
</evidence>
<evidence type="ECO:0000256" key="4">
    <source>
        <dbReference type="ARBA" id="ARBA00004406"/>
    </source>
</evidence>
<keyword evidence="7 14" id="KW-0479">Metal-binding</keyword>
<evidence type="ECO:0000256" key="1">
    <source>
        <dbReference type="ARBA" id="ARBA00001971"/>
    </source>
</evidence>
<keyword evidence="9" id="KW-0492">Microsome</keyword>
<dbReference type="InterPro" id="IPR001128">
    <property type="entry name" value="Cyt_P450"/>
</dbReference>
<evidence type="ECO:0000256" key="15">
    <source>
        <dbReference type="RuleBase" id="RU000461"/>
    </source>
</evidence>
<dbReference type="GO" id="GO:0016712">
    <property type="term" value="F:oxidoreductase activity, acting on paired donors, with incorporation or reduction of molecular oxygen, reduced flavin or flavoprotein as one donor, and incorporation of one atom of oxygen"/>
    <property type="evidence" value="ECO:0007669"/>
    <property type="project" value="TreeGrafter"/>
</dbReference>
<evidence type="ECO:0000313" key="17">
    <source>
        <dbReference type="Proteomes" id="UP000183832"/>
    </source>
</evidence>
<dbReference type="PROSITE" id="PS00086">
    <property type="entry name" value="CYTOCHROME_P450"/>
    <property type="match status" value="1"/>
</dbReference>
<dbReference type="AlphaFoldDB" id="A0A1J1IIJ5"/>
<reference evidence="16 17" key="1">
    <citation type="submission" date="2015-04" db="EMBL/GenBank/DDBJ databases">
        <authorList>
            <person name="Syromyatnikov M.Y."/>
            <person name="Popov V.N."/>
        </authorList>
    </citation>
    <scope>NUCLEOTIDE SEQUENCE [LARGE SCALE GENOMIC DNA]</scope>
</reference>
<dbReference type="GO" id="GO:0008395">
    <property type="term" value="F:steroid hydroxylase activity"/>
    <property type="evidence" value="ECO:0007669"/>
    <property type="project" value="TreeGrafter"/>
</dbReference>
<feature type="binding site" description="axial binding residue" evidence="14">
    <location>
        <position position="441"/>
    </location>
    <ligand>
        <name>heme</name>
        <dbReference type="ChEBI" id="CHEBI:30413"/>
    </ligand>
    <ligandPart>
        <name>Fe</name>
        <dbReference type="ChEBI" id="CHEBI:18248"/>
    </ligandPart>
</feature>
<comment type="cofactor">
    <cofactor evidence="1 14">
        <name>heme</name>
        <dbReference type="ChEBI" id="CHEBI:30413"/>
    </cofactor>
</comment>
<keyword evidence="6 14" id="KW-0349">Heme</keyword>
<keyword evidence="11 14" id="KW-0408">Iron</keyword>
<keyword evidence="17" id="KW-1185">Reference proteome</keyword>
<accession>A0A1J1IIJ5</accession>
<evidence type="ECO:0000256" key="14">
    <source>
        <dbReference type="PIRSR" id="PIRSR602401-1"/>
    </source>
</evidence>
<evidence type="ECO:0000256" key="7">
    <source>
        <dbReference type="ARBA" id="ARBA00022723"/>
    </source>
</evidence>
<dbReference type="EMBL" id="CVRI01000054">
    <property type="protein sequence ID" value="CRL00053.1"/>
    <property type="molecule type" value="Genomic_DNA"/>
</dbReference>
<dbReference type="SUPFAM" id="SSF48264">
    <property type="entry name" value="Cytochrome P450"/>
    <property type="match status" value="1"/>
</dbReference>
<dbReference type="InterPro" id="IPR050182">
    <property type="entry name" value="Cytochrome_P450_fam2"/>
</dbReference>
<dbReference type="GO" id="GO:0006082">
    <property type="term" value="P:organic acid metabolic process"/>
    <property type="evidence" value="ECO:0007669"/>
    <property type="project" value="TreeGrafter"/>
</dbReference>
<evidence type="ECO:0000256" key="8">
    <source>
        <dbReference type="ARBA" id="ARBA00022824"/>
    </source>
</evidence>
<dbReference type="STRING" id="568069.A0A1J1IIJ5"/>
<dbReference type="InterPro" id="IPR036396">
    <property type="entry name" value="Cyt_P450_sf"/>
</dbReference>
<dbReference type="CDD" id="cd20651">
    <property type="entry name" value="CYP15A1-like"/>
    <property type="match status" value="1"/>
</dbReference>
<evidence type="ECO:0000256" key="10">
    <source>
        <dbReference type="ARBA" id="ARBA00023002"/>
    </source>
</evidence>
<dbReference type="FunFam" id="1.10.630.10:FF:000238">
    <property type="entry name" value="Cytochrome P450 2A6"/>
    <property type="match status" value="1"/>
</dbReference>
<name>A0A1J1IIJ5_9DIPT</name>
<dbReference type="OrthoDB" id="3934656at2759"/>
<evidence type="ECO:0000256" key="3">
    <source>
        <dbReference type="ARBA" id="ARBA00004174"/>
    </source>
</evidence>
<evidence type="ECO:0000313" key="16">
    <source>
        <dbReference type="EMBL" id="CRL00053.1"/>
    </source>
</evidence>
<gene>
    <name evidence="16" type="ORF">CLUMA_CG013340</name>
</gene>
<evidence type="ECO:0000256" key="5">
    <source>
        <dbReference type="ARBA" id="ARBA00010617"/>
    </source>
</evidence>
<organism evidence="16 17">
    <name type="scientific">Clunio marinus</name>
    <dbReference type="NCBI Taxonomy" id="568069"/>
    <lineage>
        <taxon>Eukaryota</taxon>
        <taxon>Metazoa</taxon>
        <taxon>Ecdysozoa</taxon>
        <taxon>Arthropoda</taxon>
        <taxon>Hexapoda</taxon>
        <taxon>Insecta</taxon>
        <taxon>Pterygota</taxon>
        <taxon>Neoptera</taxon>
        <taxon>Endopterygota</taxon>
        <taxon>Diptera</taxon>
        <taxon>Nematocera</taxon>
        <taxon>Chironomoidea</taxon>
        <taxon>Chironomidae</taxon>
        <taxon>Clunio</taxon>
    </lineage>
</organism>
<dbReference type="Gene3D" id="1.10.630.10">
    <property type="entry name" value="Cytochrome P450"/>
    <property type="match status" value="1"/>
</dbReference>